<dbReference type="Proteomes" id="UP001208570">
    <property type="component" value="Unassembled WGS sequence"/>
</dbReference>
<name>A0AAD9IXI9_9ANNE</name>
<keyword evidence="2" id="KW-1185">Reference proteome</keyword>
<organism evidence="1 2">
    <name type="scientific">Paralvinella palmiformis</name>
    <dbReference type="NCBI Taxonomy" id="53620"/>
    <lineage>
        <taxon>Eukaryota</taxon>
        <taxon>Metazoa</taxon>
        <taxon>Spiralia</taxon>
        <taxon>Lophotrochozoa</taxon>
        <taxon>Annelida</taxon>
        <taxon>Polychaeta</taxon>
        <taxon>Sedentaria</taxon>
        <taxon>Canalipalpata</taxon>
        <taxon>Terebellida</taxon>
        <taxon>Terebelliformia</taxon>
        <taxon>Alvinellidae</taxon>
        <taxon>Paralvinella</taxon>
    </lineage>
</organism>
<dbReference type="AlphaFoldDB" id="A0AAD9IXI9"/>
<dbReference type="EMBL" id="JAODUP010000994">
    <property type="protein sequence ID" value="KAK2142125.1"/>
    <property type="molecule type" value="Genomic_DNA"/>
</dbReference>
<comment type="caution">
    <text evidence="1">The sequence shown here is derived from an EMBL/GenBank/DDBJ whole genome shotgun (WGS) entry which is preliminary data.</text>
</comment>
<gene>
    <name evidence="1" type="ORF">LSH36_994g00023</name>
</gene>
<evidence type="ECO:0000313" key="1">
    <source>
        <dbReference type="EMBL" id="KAK2142125.1"/>
    </source>
</evidence>
<evidence type="ECO:0000313" key="2">
    <source>
        <dbReference type="Proteomes" id="UP001208570"/>
    </source>
</evidence>
<accession>A0AAD9IXI9</accession>
<protein>
    <submittedName>
        <fullName evidence="1">Uncharacterized protein</fullName>
    </submittedName>
</protein>
<sequence>MTEAMPGNTLTGRQQSSMSFWSRHDPVMVPHNTDHWAKLRVRSSYLADLGDPTVFKPTNRVSVGVVECRKDPGKLDFQTRMRQLQENGDGRVDPKGASVFTKVVSRDLHGNIPDLAADETHLEIQRSDDWKAMNSANYNIIKARRPTSSLMGAGLHGLNLWNCYVLPELLYGLRVIPLKDTHKDSMDAYHGLD</sequence>
<proteinExistence type="predicted"/>
<reference evidence="1" key="1">
    <citation type="journal article" date="2023" name="Mol. Biol. Evol.">
        <title>Third-Generation Sequencing Reveals the Adaptive Role of the Epigenome in Three Deep-Sea Polychaetes.</title>
        <authorList>
            <person name="Perez M."/>
            <person name="Aroh O."/>
            <person name="Sun Y."/>
            <person name="Lan Y."/>
            <person name="Juniper S.K."/>
            <person name="Young C.R."/>
            <person name="Angers B."/>
            <person name="Qian P.Y."/>
        </authorList>
    </citation>
    <scope>NUCLEOTIDE SEQUENCE</scope>
    <source>
        <strain evidence="1">P08H-3</strain>
    </source>
</reference>